<dbReference type="InterPro" id="IPR038299">
    <property type="entry name" value="DAO_C_sf"/>
</dbReference>
<dbReference type="PRINTS" id="PR01001">
    <property type="entry name" value="FADG3PDH"/>
</dbReference>
<dbReference type="InterPro" id="IPR036188">
    <property type="entry name" value="FAD/NAD-bd_sf"/>
</dbReference>
<dbReference type="Gene3D" id="3.30.9.10">
    <property type="entry name" value="D-Amino Acid Oxidase, subunit A, domain 2"/>
    <property type="match status" value="1"/>
</dbReference>
<name>A0A2S7KMS6_9FLAO</name>
<comment type="cofactor">
    <cofactor evidence="1">
        <name>FAD</name>
        <dbReference type="ChEBI" id="CHEBI:57692"/>
    </cofactor>
</comment>
<dbReference type="Gene3D" id="3.50.50.60">
    <property type="entry name" value="FAD/NAD(P)-binding domain"/>
    <property type="match status" value="1"/>
</dbReference>
<dbReference type="InterPro" id="IPR031656">
    <property type="entry name" value="DAO_C"/>
</dbReference>
<dbReference type="EMBL" id="MQUB01000001">
    <property type="protein sequence ID" value="PQB03934.1"/>
    <property type="molecule type" value="Genomic_DNA"/>
</dbReference>
<feature type="domain" description="FAD dependent oxidoreductase" evidence="7">
    <location>
        <begin position="17"/>
        <end position="375"/>
    </location>
</feature>
<dbReference type="OrthoDB" id="9766796at2"/>
<evidence type="ECO:0000256" key="5">
    <source>
        <dbReference type="ARBA" id="ARBA00022827"/>
    </source>
</evidence>
<dbReference type="AlphaFoldDB" id="A0A2S7KMS6"/>
<accession>A0A2S7KMS6</accession>
<evidence type="ECO:0000256" key="6">
    <source>
        <dbReference type="ARBA" id="ARBA00023002"/>
    </source>
</evidence>
<organism evidence="9 10">
    <name type="scientific">Aureitalea marina</name>
    <dbReference type="NCBI Taxonomy" id="930804"/>
    <lineage>
        <taxon>Bacteria</taxon>
        <taxon>Pseudomonadati</taxon>
        <taxon>Bacteroidota</taxon>
        <taxon>Flavobacteriia</taxon>
        <taxon>Flavobacteriales</taxon>
        <taxon>Flavobacteriaceae</taxon>
        <taxon>Aureitalea</taxon>
    </lineage>
</organism>
<evidence type="ECO:0000313" key="9">
    <source>
        <dbReference type="EMBL" id="PQB03934.1"/>
    </source>
</evidence>
<dbReference type="PANTHER" id="PTHR11985">
    <property type="entry name" value="GLYCEROL-3-PHOSPHATE DEHYDROGENASE"/>
    <property type="match status" value="1"/>
</dbReference>
<dbReference type="RefSeq" id="WP_104811855.1">
    <property type="nucleotide sequence ID" value="NZ_MQUB01000001.1"/>
</dbReference>
<keyword evidence="4" id="KW-0319">Glycerol metabolism</keyword>
<evidence type="ECO:0000256" key="2">
    <source>
        <dbReference type="ARBA" id="ARBA00007330"/>
    </source>
</evidence>
<evidence type="ECO:0000259" key="8">
    <source>
        <dbReference type="Pfam" id="PF16901"/>
    </source>
</evidence>
<dbReference type="InterPro" id="IPR000447">
    <property type="entry name" value="G3P_DH_FAD-dep"/>
</dbReference>
<keyword evidence="6" id="KW-0560">Oxidoreductase</keyword>
<evidence type="ECO:0000256" key="1">
    <source>
        <dbReference type="ARBA" id="ARBA00001974"/>
    </source>
</evidence>
<dbReference type="Proteomes" id="UP000239800">
    <property type="component" value="Unassembled WGS sequence"/>
</dbReference>
<feature type="domain" description="Alpha-glycerophosphate oxidase C-terminal" evidence="8">
    <location>
        <begin position="420"/>
        <end position="503"/>
    </location>
</feature>
<comment type="caution">
    <text evidence="9">The sequence shown here is derived from an EMBL/GenBank/DDBJ whole genome shotgun (WGS) entry which is preliminary data.</text>
</comment>
<dbReference type="Pfam" id="PF16901">
    <property type="entry name" value="DAO_C"/>
    <property type="match status" value="1"/>
</dbReference>
<dbReference type="GO" id="GO:0006071">
    <property type="term" value="P:glycerol metabolic process"/>
    <property type="evidence" value="ECO:0007669"/>
    <property type="project" value="UniProtKB-KW"/>
</dbReference>
<sequence>MNREEQLLQLSNCDQWDFIVIGGGASGLGAAVDAASRGFKTVLFEGVDFAKGTSSRSTKLVHGGVRYLAQGDIGLVREALKERGVLAQNAGHLFQNQEFVIPTYSHRQKWFYGIGLKVYDWLSLGWSLGRSRLMGRSQVSKLLPNIRKDGLNGGVLYRDGQFDDARLALNLAQTAIEAGGTVINYMKVIDFLKDDDRKICGVRVQDMESGAQHEVRSRVVINATGVFSNKILKMDDRKANEIRVVPSQGIHLVVDASFLGADQALMIPKTTDGRVLFAIPWHGRTLLGTTDTLIKKPSYEPEARKEEIDFILENAGQYLEKAPQRSDVLSVFAGLRPLVAPKKDKENTKEISRGHKILTSPSGLITILGGKWTTYRSMGRELIDKALHIHDLRREPSNSRQIGIHGNPNGRELPLDPRLRVYGQDAFSIQEMEKAEPESAQRLHPYYPYTKAQLIWAVNREMARTVEDFLARRIRLLFLDAEAAIQAAPLVSQIMAQQLNKEQDWVEQQLRDFTKLAKGYQLEH</sequence>
<dbReference type="GO" id="GO:0004368">
    <property type="term" value="F:glycerol-3-phosphate dehydrogenase (quinone) activity"/>
    <property type="evidence" value="ECO:0007669"/>
    <property type="project" value="InterPro"/>
</dbReference>
<gene>
    <name evidence="9" type="ORF">BST85_02690</name>
</gene>
<dbReference type="InterPro" id="IPR006076">
    <property type="entry name" value="FAD-dep_OxRdtase"/>
</dbReference>
<evidence type="ECO:0000313" key="10">
    <source>
        <dbReference type="Proteomes" id="UP000239800"/>
    </source>
</evidence>
<dbReference type="SUPFAM" id="SSF51905">
    <property type="entry name" value="FAD/NAD(P)-binding domain"/>
    <property type="match status" value="1"/>
</dbReference>
<proteinExistence type="inferred from homology"/>
<protein>
    <submittedName>
        <fullName evidence="9">FAD-dependent oxidoreductase</fullName>
    </submittedName>
</protein>
<reference evidence="9 10" key="1">
    <citation type="submission" date="2016-11" db="EMBL/GenBank/DDBJ databases">
        <title>Trade-off between light-utilization and light-protection in marine flavobacteria.</title>
        <authorList>
            <person name="Kumagai Y."/>
        </authorList>
    </citation>
    <scope>NUCLEOTIDE SEQUENCE [LARGE SCALE GENOMIC DNA]</scope>
    <source>
        <strain evidence="9 10">NBRC 107741</strain>
    </source>
</reference>
<dbReference type="GO" id="GO:0046168">
    <property type="term" value="P:glycerol-3-phosphate catabolic process"/>
    <property type="evidence" value="ECO:0007669"/>
    <property type="project" value="TreeGrafter"/>
</dbReference>
<keyword evidence="5" id="KW-0274">FAD</keyword>
<dbReference type="PANTHER" id="PTHR11985:SF35">
    <property type="entry name" value="ANAEROBIC GLYCEROL-3-PHOSPHATE DEHYDROGENASE SUBUNIT A"/>
    <property type="match status" value="1"/>
</dbReference>
<comment type="similarity">
    <text evidence="2">Belongs to the FAD-dependent glycerol-3-phosphate dehydrogenase family.</text>
</comment>
<keyword evidence="3" id="KW-0285">Flavoprotein</keyword>
<keyword evidence="10" id="KW-1185">Reference proteome</keyword>
<evidence type="ECO:0000256" key="4">
    <source>
        <dbReference type="ARBA" id="ARBA00022798"/>
    </source>
</evidence>
<dbReference type="Pfam" id="PF01266">
    <property type="entry name" value="DAO"/>
    <property type="match status" value="1"/>
</dbReference>
<evidence type="ECO:0000256" key="3">
    <source>
        <dbReference type="ARBA" id="ARBA00022630"/>
    </source>
</evidence>
<dbReference type="Gene3D" id="1.10.8.870">
    <property type="entry name" value="Alpha-glycerophosphate oxidase, cap domain"/>
    <property type="match status" value="1"/>
</dbReference>
<evidence type="ECO:0000259" key="7">
    <source>
        <dbReference type="Pfam" id="PF01266"/>
    </source>
</evidence>